<dbReference type="GO" id="GO:0000209">
    <property type="term" value="P:protein polyubiquitination"/>
    <property type="evidence" value="ECO:0007669"/>
    <property type="project" value="TreeGrafter"/>
</dbReference>
<evidence type="ECO:0000313" key="4">
    <source>
        <dbReference type="EMBL" id="CAH1250359.1"/>
    </source>
</evidence>
<evidence type="ECO:0000256" key="2">
    <source>
        <dbReference type="PROSITE-ProRule" id="PRU00504"/>
    </source>
</evidence>
<dbReference type="Pfam" id="PF01436">
    <property type="entry name" value="NHL"/>
    <property type="match status" value="1"/>
</dbReference>
<dbReference type="Gene3D" id="2.120.10.30">
    <property type="entry name" value="TolB, C-terminal domain"/>
    <property type="match status" value="1"/>
</dbReference>
<evidence type="ECO:0000256" key="3">
    <source>
        <dbReference type="SAM" id="MobiDB-lite"/>
    </source>
</evidence>
<dbReference type="InterPro" id="IPR050952">
    <property type="entry name" value="TRIM-NHL_E3_ligases"/>
</dbReference>
<dbReference type="SUPFAM" id="SSF75011">
    <property type="entry name" value="3-carboxy-cis,cis-mucoante lactonizing enzyme"/>
    <property type="match status" value="1"/>
</dbReference>
<gene>
    <name evidence="4" type="primary">TRIM3</name>
    <name evidence="4" type="ORF">BLAG_LOCUS11139</name>
</gene>
<dbReference type="InterPro" id="IPR001258">
    <property type="entry name" value="NHL_repeat"/>
</dbReference>
<protein>
    <submittedName>
        <fullName evidence="4">TRIM3 protein</fullName>
    </submittedName>
</protein>
<dbReference type="PROSITE" id="PS51125">
    <property type="entry name" value="NHL"/>
    <property type="match status" value="1"/>
</dbReference>
<feature type="compositionally biased region" description="Acidic residues" evidence="3">
    <location>
        <begin position="118"/>
        <end position="133"/>
    </location>
</feature>
<dbReference type="GO" id="GO:0043161">
    <property type="term" value="P:proteasome-mediated ubiquitin-dependent protein catabolic process"/>
    <property type="evidence" value="ECO:0007669"/>
    <property type="project" value="TreeGrafter"/>
</dbReference>
<reference evidence="4" key="1">
    <citation type="submission" date="2022-01" db="EMBL/GenBank/DDBJ databases">
        <authorList>
            <person name="Braso-Vives M."/>
        </authorList>
    </citation>
    <scope>NUCLEOTIDE SEQUENCE</scope>
</reference>
<feature type="compositionally biased region" description="Polar residues" evidence="3">
    <location>
        <begin position="137"/>
        <end position="147"/>
    </location>
</feature>
<feature type="compositionally biased region" description="Polar residues" evidence="3">
    <location>
        <begin position="82"/>
        <end position="98"/>
    </location>
</feature>
<dbReference type="PANTHER" id="PTHR24104:SF50">
    <property type="entry name" value="SMP-30_GLUCONOLACTONASE_LRE-LIKE REGION DOMAIN-CONTAINING PROTEIN"/>
    <property type="match status" value="1"/>
</dbReference>
<accession>A0A8J9ZAZ6</accession>
<feature type="region of interest" description="Disordered" evidence="3">
    <location>
        <begin position="1"/>
        <end position="184"/>
    </location>
</feature>
<dbReference type="GO" id="GO:0061630">
    <property type="term" value="F:ubiquitin protein ligase activity"/>
    <property type="evidence" value="ECO:0007669"/>
    <property type="project" value="TreeGrafter"/>
</dbReference>
<feature type="repeat" description="NHL" evidence="2">
    <location>
        <begin position="371"/>
        <end position="414"/>
    </location>
</feature>
<feature type="compositionally biased region" description="Polar residues" evidence="3">
    <location>
        <begin position="1"/>
        <end position="13"/>
    </location>
</feature>
<dbReference type="EMBL" id="OV696703">
    <property type="protein sequence ID" value="CAH1250359.1"/>
    <property type="molecule type" value="Genomic_DNA"/>
</dbReference>
<organism evidence="4 5">
    <name type="scientific">Branchiostoma lanceolatum</name>
    <name type="common">Common lancelet</name>
    <name type="synonym">Amphioxus lanceolatum</name>
    <dbReference type="NCBI Taxonomy" id="7740"/>
    <lineage>
        <taxon>Eukaryota</taxon>
        <taxon>Metazoa</taxon>
        <taxon>Chordata</taxon>
        <taxon>Cephalochordata</taxon>
        <taxon>Leptocardii</taxon>
        <taxon>Amphioxiformes</taxon>
        <taxon>Branchiostomatidae</taxon>
        <taxon>Branchiostoma</taxon>
    </lineage>
</organism>
<evidence type="ECO:0000256" key="1">
    <source>
        <dbReference type="ARBA" id="ARBA00022737"/>
    </source>
</evidence>
<dbReference type="InterPro" id="IPR011042">
    <property type="entry name" value="6-blade_b-propeller_TolB-like"/>
</dbReference>
<feature type="compositionally biased region" description="Acidic residues" evidence="3">
    <location>
        <begin position="47"/>
        <end position="59"/>
    </location>
</feature>
<evidence type="ECO:0000313" key="5">
    <source>
        <dbReference type="Proteomes" id="UP000838412"/>
    </source>
</evidence>
<sequence length="640" mass="69007">MMQQSNVRTNQTTRGGGASCPTVESRSMQTRPSDVSVHHTPVTNTDVTEDVYENDDVDDDGGHVYQNTNGQTDGDNLPLGKNPQTITMQQSNVPPNQTTGGGVASRPTVDHTPGTDSDVAEDVYENDDVDDDDGHVYQNTNGQTKSDNLPPGKNLQTKTMQQRNVSTNQTTRGGGVVSCPTVDHTPGTDIDVAEDFNENDDVDENVYAIDDNEDEHEYLDLDGSAESTNPPPVSVATDGGPVPVAPVRPFLSSSQWVCVAITASAAVAMLLTGLLITGPTESRQQNLPYPTAPNRNIKTTVAHTAQTPTYDTSTTTAYTDVLSPTSNVVSTATYSYPTETRLVKPTTTMNKDVHTSMYKEETTGDDGNRRVITFGGRGSQLGQFTHLNGVAVSSGNEIFIADYGNCRVQVFNMKGVYVHNFLTTVPGKAGSTIFPYDISIDGNDNLWVVGKVPFGSSYAVQYNRDGRALAKFRVQGSTTSPTIAIDVQSNHILVGKYGRTSCKINIFHPNGLLVRTLDIPDISCEESLVVNREGNIITTKDSMVQVYSQTGHLLFGGHDNGNGRVTYPQDICTDISGHILVADRGSSGEKGWVSMFTGRGNFVRHVVTGLRMVGPIAVGLEGQLVVTDERDNTVTIYTTY</sequence>
<dbReference type="AlphaFoldDB" id="A0A8J9ZAZ6"/>
<proteinExistence type="predicted"/>
<feature type="compositionally biased region" description="Polar residues" evidence="3">
    <location>
        <begin position="22"/>
        <end position="33"/>
    </location>
</feature>
<name>A0A8J9ZAZ6_BRALA</name>
<dbReference type="Proteomes" id="UP000838412">
    <property type="component" value="Chromosome 18"/>
</dbReference>
<dbReference type="PANTHER" id="PTHR24104">
    <property type="entry name" value="E3 UBIQUITIN-PROTEIN LIGASE NHLRC1-RELATED"/>
    <property type="match status" value="1"/>
</dbReference>
<dbReference type="OrthoDB" id="10483666at2759"/>
<feature type="compositionally biased region" description="Polar residues" evidence="3">
    <location>
        <begin position="154"/>
        <end position="171"/>
    </location>
</feature>
<keyword evidence="5" id="KW-1185">Reference proteome</keyword>
<keyword evidence="1" id="KW-0677">Repeat</keyword>